<evidence type="ECO:0000256" key="1">
    <source>
        <dbReference type="ARBA" id="ARBA00008894"/>
    </source>
</evidence>
<protein>
    <recommendedName>
        <fullName evidence="14">Disease resistance protein RPM1</fullName>
    </recommendedName>
</protein>
<dbReference type="InterPro" id="IPR032675">
    <property type="entry name" value="LRR_dom_sf"/>
</dbReference>
<feature type="domain" description="Disease resistance N-terminal" evidence="9">
    <location>
        <begin position="12"/>
        <end position="93"/>
    </location>
</feature>
<dbReference type="PRINTS" id="PR00364">
    <property type="entry name" value="DISEASERSIST"/>
</dbReference>
<dbReference type="Gene3D" id="3.40.50.300">
    <property type="entry name" value="P-loop containing nucleotide triphosphate hydrolases"/>
    <property type="match status" value="1"/>
</dbReference>
<feature type="domain" description="Disease resistance protein winged helix" evidence="10">
    <location>
        <begin position="502"/>
        <end position="571"/>
    </location>
</feature>
<evidence type="ECO:0000256" key="2">
    <source>
        <dbReference type="ARBA" id="ARBA00022614"/>
    </source>
</evidence>
<dbReference type="STRING" id="4558.A0A1B6PU05"/>
<feature type="domain" description="Disease resistance R13L4/SHOC-2-like LRR" evidence="11">
    <location>
        <begin position="764"/>
        <end position="989"/>
    </location>
</feature>
<evidence type="ECO:0000259" key="10">
    <source>
        <dbReference type="Pfam" id="PF23559"/>
    </source>
</evidence>
<reference evidence="13" key="3">
    <citation type="journal article" date="2018" name="Plant J.">
        <title>The Sorghum bicolor reference genome: improved assembly, gene annotations, a transcriptome atlas, and signatures of genome organization.</title>
        <authorList>
            <person name="McCormick R.F."/>
            <person name="Truong S.K."/>
            <person name="Sreedasyam A."/>
            <person name="Jenkins J."/>
            <person name="Shu S."/>
            <person name="Sims D."/>
            <person name="Kennedy M."/>
            <person name="Amirebrahimi M."/>
            <person name="Weers B.D."/>
            <person name="McKinley B."/>
            <person name="Mattison A."/>
            <person name="Morishige D.T."/>
            <person name="Grimwood J."/>
            <person name="Schmutz J."/>
            <person name="Mullet J.E."/>
        </authorList>
    </citation>
    <scope>NUCLEOTIDE SEQUENCE [LARGE SCALE GENOMIC DNA]</scope>
    <source>
        <strain evidence="13">cv. BTx623</strain>
    </source>
</reference>
<proteinExistence type="inferred from homology"/>
<evidence type="ECO:0000256" key="5">
    <source>
        <dbReference type="ARBA" id="ARBA00022821"/>
    </source>
</evidence>
<dbReference type="InterPro" id="IPR055414">
    <property type="entry name" value="LRR_R13L4/SHOC2-like"/>
</dbReference>
<dbReference type="GO" id="GO:0009626">
    <property type="term" value="P:plant-type hypersensitive response"/>
    <property type="evidence" value="ECO:0007669"/>
    <property type="project" value="UniProtKB-ARBA"/>
</dbReference>
<feature type="domain" description="NB-ARC" evidence="8">
    <location>
        <begin position="185"/>
        <end position="390"/>
    </location>
</feature>
<name>A0A1B6PU05_SORBI</name>
<accession>A0A1B6PU05</accession>
<keyword evidence="13" id="KW-1185">Reference proteome</keyword>
<dbReference type="GO" id="GO:0042742">
    <property type="term" value="P:defense response to bacterium"/>
    <property type="evidence" value="ECO:0007669"/>
    <property type="project" value="UniProtKB-ARBA"/>
</dbReference>
<keyword evidence="4" id="KW-0547">Nucleotide-binding</keyword>
<dbReference type="InterPro" id="IPR027417">
    <property type="entry name" value="P-loop_NTPase"/>
</dbReference>
<comment type="similarity">
    <text evidence="1">Belongs to the disease resistance NB-LRR family.</text>
</comment>
<evidence type="ECO:0000259" key="9">
    <source>
        <dbReference type="Pfam" id="PF18052"/>
    </source>
</evidence>
<evidence type="ECO:0000256" key="4">
    <source>
        <dbReference type="ARBA" id="ARBA00022741"/>
    </source>
</evidence>
<dbReference type="Gene3D" id="1.10.10.10">
    <property type="entry name" value="Winged helix-like DNA-binding domain superfamily/Winged helix DNA-binding domain"/>
    <property type="match status" value="1"/>
</dbReference>
<keyword evidence="5" id="KW-0611">Plant defense</keyword>
<dbReference type="FunCoup" id="A0A1B6PU05">
    <property type="interactions" value="1"/>
</dbReference>
<dbReference type="Gene3D" id="3.80.10.10">
    <property type="entry name" value="Ribonuclease Inhibitor"/>
    <property type="match status" value="2"/>
</dbReference>
<dbReference type="SUPFAM" id="SSF52540">
    <property type="entry name" value="P-loop containing nucleoside triphosphate hydrolases"/>
    <property type="match status" value="1"/>
</dbReference>
<dbReference type="InterPro" id="IPR058922">
    <property type="entry name" value="WHD_DRP"/>
</dbReference>
<keyword evidence="3" id="KW-0677">Repeat</keyword>
<evidence type="ECO:0000259" key="8">
    <source>
        <dbReference type="Pfam" id="PF00931"/>
    </source>
</evidence>
<dbReference type="GO" id="GO:0002758">
    <property type="term" value="P:innate immune response-activating signaling pathway"/>
    <property type="evidence" value="ECO:0007669"/>
    <property type="project" value="UniProtKB-ARBA"/>
</dbReference>
<keyword evidence="2" id="KW-0433">Leucine-rich repeat</keyword>
<dbReference type="eggNOG" id="KOG4658">
    <property type="taxonomic scope" value="Eukaryota"/>
</dbReference>
<dbReference type="Proteomes" id="UP000000768">
    <property type="component" value="Chromosome 5"/>
</dbReference>
<keyword evidence="6" id="KW-0175">Coiled coil</keyword>
<dbReference type="InterPro" id="IPR038005">
    <property type="entry name" value="RX-like_CC"/>
</dbReference>
<dbReference type="InterPro" id="IPR044974">
    <property type="entry name" value="Disease_R_plants"/>
</dbReference>
<reference evidence="12 13" key="1">
    <citation type="journal article" date="2009" name="Nature">
        <title>The Sorghum bicolor genome and the diversification of grasses.</title>
        <authorList>
            <person name="Paterson A.H."/>
            <person name="Bowers J.E."/>
            <person name="Bruggmann R."/>
            <person name="Dubchak I."/>
            <person name="Grimwood J."/>
            <person name="Gundlach H."/>
            <person name="Haberer G."/>
            <person name="Hellsten U."/>
            <person name="Mitros T."/>
            <person name="Poliakov A."/>
            <person name="Schmutz J."/>
            <person name="Spannagl M."/>
            <person name="Tang H."/>
            <person name="Wang X."/>
            <person name="Wicker T."/>
            <person name="Bharti A.K."/>
            <person name="Chapman J."/>
            <person name="Feltus F.A."/>
            <person name="Gowik U."/>
            <person name="Grigoriev I.V."/>
            <person name="Lyons E."/>
            <person name="Maher C.A."/>
            <person name="Martis M."/>
            <person name="Narechania A."/>
            <person name="Otillar R.P."/>
            <person name="Penning B.W."/>
            <person name="Salamov A.A."/>
            <person name="Wang Y."/>
            <person name="Zhang L."/>
            <person name="Carpita N.C."/>
            <person name="Freeling M."/>
            <person name="Gingle A.R."/>
            <person name="Hash C.T."/>
            <person name="Keller B."/>
            <person name="Klein P."/>
            <person name="Kresovich S."/>
            <person name="McCann M.C."/>
            <person name="Ming R."/>
            <person name="Peterson D.G."/>
            <person name="Mehboob-ur-Rahman"/>
            <person name="Ware D."/>
            <person name="Westhoff P."/>
            <person name="Mayer K.F."/>
            <person name="Messing J."/>
            <person name="Rokhsar D.S."/>
        </authorList>
    </citation>
    <scope>NUCLEOTIDE SEQUENCE [LARGE SCALE GENOMIC DNA]</scope>
    <source>
        <strain evidence="13">cv. BTx623</strain>
    </source>
</reference>
<dbReference type="OrthoDB" id="667746at2759"/>
<dbReference type="FunFam" id="1.10.10.10:FF:000322">
    <property type="entry name" value="Probable disease resistance protein At1g63360"/>
    <property type="match status" value="1"/>
</dbReference>
<feature type="domain" description="Disease resistance R13L4/SHOC-2-like LRR" evidence="11">
    <location>
        <begin position="622"/>
        <end position="729"/>
    </location>
</feature>
<feature type="region of interest" description="Disordered" evidence="7">
    <location>
        <begin position="143"/>
        <end position="166"/>
    </location>
</feature>
<evidence type="ECO:0008006" key="14">
    <source>
        <dbReference type="Google" id="ProtNLM"/>
    </source>
</evidence>
<dbReference type="Gramene" id="KXG29144">
    <property type="protein sequence ID" value="KXG29144"/>
    <property type="gene ID" value="SORBI_3005G218400"/>
</dbReference>
<dbReference type="Pfam" id="PF18052">
    <property type="entry name" value="Rx_N"/>
    <property type="match status" value="1"/>
</dbReference>
<dbReference type="EMBL" id="CM000764">
    <property type="protein sequence ID" value="KXG29143.1"/>
    <property type="molecule type" value="Genomic_DNA"/>
</dbReference>
<dbReference type="InParanoid" id="A0A1B6PU05"/>
<evidence type="ECO:0000256" key="7">
    <source>
        <dbReference type="SAM" id="MobiDB-lite"/>
    </source>
</evidence>
<evidence type="ECO:0000313" key="12">
    <source>
        <dbReference type="EMBL" id="KXG29143.1"/>
    </source>
</evidence>
<dbReference type="EMBL" id="CM000764">
    <property type="protein sequence ID" value="KXG29144.1"/>
    <property type="molecule type" value="Genomic_DNA"/>
</dbReference>
<evidence type="ECO:0000256" key="6">
    <source>
        <dbReference type="ARBA" id="ARBA00023054"/>
    </source>
</evidence>
<feature type="compositionally biased region" description="Acidic residues" evidence="7">
    <location>
        <begin position="152"/>
        <end position="165"/>
    </location>
</feature>
<dbReference type="InterPro" id="IPR036388">
    <property type="entry name" value="WH-like_DNA-bd_sf"/>
</dbReference>
<dbReference type="GO" id="GO:0043531">
    <property type="term" value="F:ADP binding"/>
    <property type="evidence" value="ECO:0007669"/>
    <property type="project" value="InterPro"/>
</dbReference>
<dbReference type="PANTHER" id="PTHR23155">
    <property type="entry name" value="DISEASE RESISTANCE PROTEIN RP"/>
    <property type="match status" value="1"/>
</dbReference>
<dbReference type="InterPro" id="IPR041118">
    <property type="entry name" value="Rx_N"/>
</dbReference>
<organism evidence="12 13">
    <name type="scientific">Sorghum bicolor</name>
    <name type="common">Sorghum</name>
    <name type="synonym">Sorghum vulgare</name>
    <dbReference type="NCBI Taxonomy" id="4558"/>
    <lineage>
        <taxon>Eukaryota</taxon>
        <taxon>Viridiplantae</taxon>
        <taxon>Streptophyta</taxon>
        <taxon>Embryophyta</taxon>
        <taxon>Tracheophyta</taxon>
        <taxon>Spermatophyta</taxon>
        <taxon>Magnoliopsida</taxon>
        <taxon>Liliopsida</taxon>
        <taxon>Poales</taxon>
        <taxon>Poaceae</taxon>
        <taxon>PACMAD clade</taxon>
        <taxon>Panicoideae</taxon>
        <taxon>Andropogonodae</taxon>
        <taxon>Andropogoneae</taxon>
        <taxon>Sorghinae</taxon>
        <taxon>Sorghum</taxon>
    </lineage>
</organism>
<evidence type="ECO:0000259" key="11">
    <source>
        <dbReference type="Pfam" id="PF23598"/>
    </source>
</evidence>
<sequence length="1026" mass="117049">MDLVVGASESTINSLVGKLGSLLAQEYALIRGVRGDIQYINDELASMKAFLLDLTQDDHDNRKKDWMKQIRDMAYDCEDCIDDFAHRLPKDSNFSGKCCCPWLAALLYDLWTCWPRHEIASNIAELKVRAQLIADRRMRYGVESPKGRESNDSSDDVPGYDEIAEDQLPRREMTMKEPVGTRTVMEELEKWVENKAVKDRTVASIVGFGGVGKTTIAMALFNKVMKDFDCRAWVTVSQNYDEEAVFRDILSQIIPDYNQQDSYENTERRNTEKCIPGQFKRALQLCRRHTPTTQHDNSGRSKLTSATTVKEHLQEKRYIILVDDIWSAETWKQISRCLPDNNRSSRIIVTSRLRSVGAACYQSEKDHIFSIDFLCDEDAEMLFKQSVSESKCRNDGDANNLSKQNQKHSDKEIIHHGELWRRCGGQPLAIVTMAGLVACNQNKPTKYWDKLCKRLPARETSVTEVFDKQVNSLTLEGVKRILDCCYNDLHGDLKTCLLYLAMFPKGCKTSRKCVTRRWIAEGFVTKKYGLTEEELAETYFNQLLRRKLIRPVDHSSNGKLKTFQVHDMVLDYIASKAREENFITVIGGHWMMPAPSGKVRRLSMQSSSSKPGDSTKGFNLSQVRSLTAFGNINQLRFQEFNNRLIQVLDFQGLKGVRDKHMNHICKMLILKYLSLRGTAITEIPPRIGKLEFLETLDIRETDVEELPENVRKLKRITSILGGSKNKNPRKGLRLPEEKRKKQQLQDKEDDGMKALRLQDNEGNGMKALRILSGIEINKTTAVESFYLLTELKKLSIYKLSIEGPDKIQIFEQLLSSIEYLCSCGLQTLAINDLDSEFIESLDKMSAAPRYLVALELSGKLEETPNWLQKLHTLNKLTLSVTVLRTGTLDLLSSMPLLYSLTFSFSGAKQDNDIVNVLEKNKSQSDGEIFVPKGFKSLKLLRFFAPRVPKLGFCDNAMPALEIIEMRYQTFEGLFGVNTLGNLKGVHLREEKLGEKDEKTINGFLLDDLKYSTEELQVAIDHTFITY</sequence>
<dbReference type="PANTHER" id="PTHR23155:SF1013">
    <property type="entry name" value="DISEASE RESISTANCE PROTEIN PIK6-NP"/>
    <property type="match status" value="1"/>
</dbReference>
<dbReference type="Pfam" id="PF23559">
    <property type="entry name" value="WHD_DRP"/>
    <property type="match status" value="1"/>
</dbReference>
<evidence type="ECO:0000313" key="13">
    <source>
        <dbReference type="Proteomes" id="UP000000768"/>
    </source>
</evidence>
<reference evidence="12" key="2">
    <citation type="submission" date="2017-02" db="EMBL/GenBank/DDBJ databases">
        <title>WGS assembly of Sorghum bicolor.</title>
        <authorList>
            <person name="Paterson A."/>
            <person name="Mullet J."/>
            <person name="Bowers J."/>
            <person name="Bruggmann R."/>
            <person name="Dubchak I."/>
            <person name="Grimwood J."/>
            <person name="Gundlach H."/>
            <person name="Haberer G."/>
            <person name="Hellsten U."/>
            <person name="Mitros T."/>
            <person name="Poliakov A."/>
            <person name="Schmutz J."/>
            <person name="Spannagl M."/>
            <person name="Tang H."/>
            <person name="Wang X."/>
            <person name="Wicker T."/>
            <person name="Bharti A."/>
            <person name="Chapman J."/>
            <person name="Feltus F."/>
            <person name="Gowik U."/>
            <person name="Grigoriev I."/>
            <person name="Lyons E."/>
            <person name="Maher C."/>
            <person name="Martis M."/>
            <person name="Narechania A."/>
            <person name="Otillar R."/>
            <person name="Penning B."/>
            <person name="Salamov A."/>
            <person name="Wang Y."/>
            <person name="Zhang L."/>
            <person name="Carpita N."/>
            <person name="Freeling M."/>
            <person name="Gingle A."/>
            <person name="Hash C."/>
            <person name="Keller B."/>
            <person name="Klein P."/>
            <person name="Kresovich S."/>
            <person name="Mccann M."/>
            <person name="Ming R."/>
            <person name="Peterson D."/>
            <person name="Rahman M."/>
            <person name="Ware D."/>
            <person name="Westhoff P."/>
            <person name="Mayer K."/>
            <person name="Messing J."/>
            <person name="Sims D."/>
            <person name="Jenkins J."/>
            <person name="Shu S."/>
            <person name="Rokhsar D."/>
        </authorList>
    </citation>
    <scope>NUCLEOTIDE SEQUENCE</scope>
</reference>
<dbReference type="SUPFAM" id="SSF52058">
    <property type="entry name" value="L domain-like"/>
    <property type="match status" value="1"/>
</dbReference>
<dbReference type="Gramene" id="KXG29143">
    <property type="protein sequence ID" value="KXG29143"/>
    <property type="gene ID" value="SORBI_3005G218400"/>
</dbReference>
<dbReference type="InterPro" id="IPR002182">
    <property type="entry name" value="NB-ARC"/>
</dbReference>
<evidence type="ECO:0000256" key="3">
    <source>
        <dbReference type="ARBA" id="ARBA00022737"/>
    </source>
</evidence>
<dbReference type="Pfam" id="PF23598">
    <property type="entry name" value="LRR_14"/>
    <property type="match status" value="2"/>
</dbReference>
<dbReference type="CDD" id="cd14798">
    <property type="entry name" value="RX-CC_like"/>
    <property type="match status" value="1"/>
</dbReference>
<dbReference type="AlphaFoldDB" id="A0A1B6PU05"/>
<dbReference type="Pfam" id="PF00931">
    <property type="entry name" value="NB-ARC"/>
    <property type="match status" value="1"/>
</dbReference>
<dbReference type="Gene3D" id="1.20.5.4130">
    <property type="match status" value="1"/>
</dbReference>
<gene>
    <name evidence="12" type="ORF">SORBI_3005G218400</name>
</gene>